<dbReference type="RefSeq" id="NP_001159285.1">
    <property type="nucleotide sequence ID" value="NM_001165813.1"/>
</dbReference>
<evidence type="ECO:0000313" key="22">
    <source>
        <dbReference type="EMBL" id="ONM27491.1"/>
    </source>
</evidence>
<dbReference type="STRING" id="4577.C0HF82"/>
<feature type="chain" id="PRO_5011204175" evidence="14">
    <location>
        <begin position="22"/>
        <end position="731"/>
    </location>
</feature>
<dbReference type="PROSITE" id="PS01187">
    <property type="entry name" value="EGF_CA"/>
    <property type="match status" value="1"/>
</dbReference>
<keyword evidence="13" id="KW-0812">Transmembrane</keyword>
<organism evidence="17">
    <name type="scientific">Zea mays</name>
    <name type="common">Maize</name>
    <dbReference type="NCBI Taxonomy" id="4577"/>
    <lineage>
        <taxon>Eukaryota</taxon>
        <taxon>Viridiplantae</taxon>
        <taxon>Streptophyta</taxon>
        <taxon>Embryophyta</taxon>
        <taxon>Tracheophyta</taxon>
        <taxon>Spermatophyta</taxon>
        <taxon>Magnoliopsida</taxon>
        <taxon>Liliopsida</taxon>
        <taxon>Poales</taxon>
        <taxon>Poaceae</taxon>
        <taxon>PACMAD clade</taxon>
        <taxon>Panicoideae</taxon>
        <taxon>Andropogonodae</taxon>
        <taxon>Andropogoneae</taxon>
        <taxon>Tripsacinae</taxon>
        <taxon>Zea</taxon>
    </lineage>
</organism>
<evidence type="ECO:0000259" key="16">
    <source>
        <dbReference type="PROSITE" id="PS50026"/>
    </source>
</evidence>
<sequence length="731" mass="81328">MSSLLLRVLLIQLAAVECLSAAIPGCLTQCGGVEIPYPFGVGTNCSRKGFRIKCINGSAGEEIPVLLPTTRYQNIRVLNLSVSPLPEARVLLPVAWQCFNATGGVTGIYSGDVDFNPEGVYRISNTQNELFVLGCDTYAFTKGVRVHNVNARFPYRYFTGCITVSVDDKDPRDGACAGLGCCRVDIPPGITDTSMTFSSTWTRANQTFCPCDYAFIVEKGNYTFKASDLVSHTPDNRLPLDWWTMPLRLDWAIRDNNGDSMTSISCAQAPNEPDYGCRSKHSECTNSTNGPGYFCKCAHGYDGNPYVQSDGECTNINECQDPKSHNCSSGSKCIDTDGGYYCQCNFFRRGQQCDPLIPMAAVALLTTFAAVVLGCVAIVLLQTLNNRKRFNRNGGKLLNAQGITTYTKRELKKITNGYSKRLGGGHFGNVYEGTIVDGRKVAVKCPLRTRVSSHRCHWKNLIRPRRVPLPQQRVEEDGSFMNEIRFQFEVSRHKNLVQLLGCCLETDIPILVFEFVANGSLEDILHSAKKPCTLSLPERLDIAIGSAEAIAYMHSLDNQKRVHGDIKPSNILLDDDLNPKVSDFGSSKLLAIHSYYVRAVAADIGYMDPLYMKTEHFTLECDVYSFGVVLLELITRRRASWYEQDHQGNKILPIEFVKCFKDHGSGCAMYDSRLDFSAGEDAQSRCNKRCLDMIGMLAVRCLKEDKRERPTMAEVVEELKRVKVLLLGTHI</sequence>
<dbReference type="InterPro" id="IPR025287">
    <property type="entry name" value="WAK_GUB"/>
</dbReference>
<evidence type="ECO:0000256" key="1">
    <source>
        <dbReference type="ARBA" id="ARBA00004479"/>
    </source>
</evidence>
<comment type="subcellular location">
    <subcellularLocation>
        <location evidence="1">Membrane</location>
        <topology evidence="1">Single-pass type I membrane protein</topology>
    </subcellularLocation>
</comment>
<dbReference type="PaxDb" id="4577-AC217293.3_FGP007"/>
<evidence type="ECO:0000256" key="8">
    <source>
        <dbReference type="ARBA" id="ARBA00022840"/>
    </source>
</evidence>
<dbReference type="SUPFAM" id="SSF57184">
    <property type="entry name" value="Growth factor receptor domain"/>
    <property type="match status" value="1"/>
</dbReference>
<dbReference type="EMBL" id="KM974827">
    <property type="protein sequence ID" value="AIY68205.1"/>
    <property type="molecule type" value="Genomic_DNA"/>
</dbReference>
<keyword evidence="22" id="KW-0675">Receptor</keyword>
<evidence type="ECO:0000313" key="20">
    <source>
        <dbReference type="EMBL" id="AIY68207.1"/>
    </source>
</evidence>
<dbReference type="InterPro" id="IPR009030">
    <property type="entry name" value="Growth_fac_rcpt_cys_sf"/>
</dbReference>
<dbReference type="PANTHER" id="PTHR27005:SF162">
    <property type="entry name" value="OS11G0691500 PROTEIN"/>
    <property type="match status" value="1"/>
</dbReference>
<dbReference type="InterPro" id="IPR001881">
    <property type="entry name" value="EGF-like_Ca-bd_dom"/>
</dbReference>
<accession>C0HF82</accession>
<dbReference type="EMBL" id="KM974830">
    <property type="protein sequence ID" value="AIY68208.1"/>
    <property type="molecule type" value="Genomic_DNA"/>
</dbReference>
<comment type="caution">
    <text evidence="11">Lacks conserved residue(s) required for the propagation of feature annotation.</text>
</comment>
<evidence type="ECO:0000313" key="21">
    <source>
        <dbReference type="EMBL" id="AIY68208.1"/>
    </source>
</evidence>
<evidence type="ECO:0000256" key="6">
    <source>
        <dbReference type="ARBA" id="ARBA00022737"/>
    </source>
</evidence>
<dbReference type="GO" id="GO:0005509">
    <property type="term" value="F:calcium ion binding"/>
    <property type="evidence" value="ECO:0007669"/>
    <property type="project" value="InterPro"/>
</dbReference>
<keyword evidence="6" id="KW-0677">Repeat</keyword>
<evidence type="ECO:0000259" key="15">
    <source>
        <dbReference type="PROSITE" id="PS50011"/>
    </source>
</evidence>
<evidence type="ECO:0000256" key="12">
    <source>
        <dbReference type="PROSITE-ProRule" id="PRU10141"/>
    </source>
</evidence>
<evidence type="ECO:0000313" key="18">
    <source>
        <dbReference type="EMBL" id="AIY68205.1"/>
    </source>
</evidence>
<dbReference type="Gene3D" id="2.10.25.10">
    <property type="entry name" value="Laminin"/>
    <property type="match status" value="1"/>
</dbReference>
<dbReference type="InterPro" id="IPR011009">
    <property type="entry name" value="Kinase-like_dom_sf"/>
</dbReference>
<dbReference type="EMBL" id="CM007648">
    <property type="protein sequence ID" value="ONM27491.1"/>
    <property type="molecule type" value="Genomic_DNA"/>
</dbReference>
<evidence type="ECO:0007829" key="25">
    <source>
        <dbReference type="PeptideAtlas" id="C0HF82"/>
    </source>
</evidence>
<dbReference type="HOGENOM" id="CLU_000288_43_5_1"/>
<dbReference type="GO" id="GO:0007166">
    <property type="term" value="P:cell surface receptor signaling pathway"/>
    <property type="evidence" value="ECO:0000318"/>
    <property type="project" value="GO_Central"/>
</dbReference>
<feature type="disulfide bond" evidence="11">
    <location>
        <begin position="344"/>
        <end position="353"/>
    </location>
</feature>
<keyword evidence="24" id="KW-1185">Reference proteome</keyword>
<evidence type="ECO:0000313" key="24">
    <source>
        <dbReference type="Proteomes" id="UP000007305"/>
    </source>
</evidence>
<dbReference type="SUPFAM" id="SSF56112">
    <property type="entry name" value="Protein kinase-like (PK-like)"/>
    <property type="match status" value="1"/>
</dbReference>
<dbReference type="InterPro" id="IPR018097">
    <property type="entry name" value="EGF_Ca-bd_CS"/>
</dbReference>
<dbReference type="SMR" id="C0HF82"/>
<dbReference type="InterPro" id="IPR017441">
    <property type="entry name" value="Protein_kinase_ATP_BS"/>
</dbReference>
<feature type="domain" description="Protein kinase" evidence="15">
    <location>
        <begin position="416"/>
        <end position="731"/>
    </location>
</feature>
<reference evidence="23" key="4">
    <citation type="submission" date="2019-07" db="EMBL/GenBank/DDBJ databases">
        <authorList>
            <person name="Seetharam A."/>
            <person name="Woodhouse M."/>
            <person name="Cannon E."/>
        </authorList>
    </citation>
    <scope>NUCLEOTIDE SEQUENCE [LARGE SCALE GENOMIC DNA]</scope>
    <source>
        <strain evidence="23">cv. B73</strain>
    </source>
</reference>
<gene>
    <name evidence="18" type="primary">WAK</name>
    <name evidence="23" type="synonym">LOC100304375</name>
    <name evidence="22" type="ORF">ZEAMMB73_Zm00001d007745</name>
</gene>
<reference evidence="23" key="5">
    <citation type="submission" date="2021-05" db="UniProtKB">
        <authorList>
            <consortium name="EnsemblPlants"/>
        </authorList>
    </citation>
    <scope>IDENTIFICATION</scope>
    <source>
        <strain evidence="23">cv. B73</strain>
    </source>
</reference>
<dbReference type="PROSITE" id="PS00107">
    <property type="entry name" value="PROTEIN_KINASE_ATP"/>
    <property type="match status" value="1"/>
</dbReference>
<dbReference type="ExpressionAtlas" id="C0HF82">
    <property type="expression patterns" value="baseline and differential"/>
</dbReference>
<dbReference type="AlphaFoldDB" id="C0HF82"/>
<reference evidence="17" key="1">
    <citation type="journal article" date="2009" name="PLoS Genet.">
        <title>Sequencing, mapping, and analysis of 27,455 maize full-length cDNAs.</title>
        <authorList>
            <person name="Soderlund C."/>
            <person name="Descour A."/>
            <person name="Kudrna D."/>
            <person name="Bomhoff M."/>
            <person name="Boyd L."/>
            <person name="Currie J."/>
            <person name="Angelova A."/>
            <person name="Collura K."/>
            <person name="Wissotski M."/>
            <person name="Ashley E."/>
            <person name="Morrow D."/>
            <person name="Fernandes J."/>
            <person name="Walbot V."/>
            <person name="Yu Y."/>
        </authorList>
    </citation>
    <scope>NUCLEOTIDE SEQUENCE</scope>
    <source>
        <strain evidence="17">B73</strain>
    </source>
</reference>
<dbReference type="OMA" id="CCKEMGS"/>
<evidence type="ECO:0000256" key="13">
    <source>
        <dbReference type="SAM" id="Phobius"/>
    </source>
</evidence>
<keyword evidence="18" id="KW-0418">Kinase</keyword>
<reference evidence="18" key="2">
    <citation type="submission" date="2014-10" db="EMBL/GenBank/DDBJ databases">
        <title>A maize wall-associated kinase confers quantitative resistance to head smut.</title>
        <authorList>
            <person name="Zuo W."/>
            <person name="Chao Q."/>
            <person name="Zhang N."/>
            <person name="Ye J."/>
            <person name="Tan G."/>
            <person name="Li B."/>
            <person name="Xing Y."/>
            <person name="Zhang B."/>
            <person name="Liu H."/>
            <person name="Fengler K.A."/>
            <person name="Zhao J."/>
            <person name="Zhao X."/>
            <person name="Chen Y."/>
            <person name="Lai J."/>
            <person name="Yan J."/>
            <person name="Xu M."/>
        </authorList>
    </citation>
    <scope>NUCLEOTIDE SEQUENCE</scope>
    <source>
        <strain evidence="19">832</strain>
        <strain evidence="18">B73</strain>
        <strain evidence="21">CML189</strain>
        <strain evidence="20">CML191</strain>
    </source>
</reference>
<dbReference type="PROSITE" id="PS50026">
    <property type="entry name" value="EGF_3"/>
    <property type="match status" value="1"/>
</dbReference>
<keyword evidence="5 14" id="KW-0732">Signal</keyword>
<evidence type="ECO:0000256" key="3">
    <source>
        <dbReference type="ARBA" id="ARBA00022536"/>
    </source>
</evidence>
<evidence type="ECO:0000256" key="5">
    <source>
        <dbReference type="ARBA" id="ARBA00022729"/>
    </source>
</evidence>
<keyword evidence="3 11" id="KW-0245">EGF-like domain</keyword>
<evidence type="ECO:0000313" key="23">
    <source>
        <dbReference type="EnsemblPlants" id="Zm00001eb116160_P002"/>
    </source>
</evidence>
<name>C0HF82_MAIZE</name>
<reference evidence="22 24" key="3">
    <citation type="submission" date="2015-12" db="EMBL/GenBank/DDBJ databases">
        <title>Update maize B73 reference genome by single molecule sequencing technologies.</title>
        <authorList>
            <consortium name="Maize Genome Sequencing Project"/>
            <person name="Ware D."/>
        </authorList>
    </citation>
    <scope>NUCLEOTIDE SEQUENCE [LARGE SCALE GENOMIC DNA]</scope>
    <source>
        <strain evidence="24">cv. B73</strain>
        <tissue evidence="22">Seedling</tissue>
    </source>
</reference>
<dbReference type="Gramene" id="Zm00001eb116160_T002">
    <property type="protein sequence ID" value="Zm00001eb116160_P002"/>
    <property type="gene ID" value="Zm00001eb116160"/>
</dbReference>
<dbReference type="PROSITE" id="PS50011">
    <property type="entry name" value="PROTEIN_KINASE_DOM"/>
    <property type="match status" value="1"/>
</dbReference>
<dbReference type="InterPro" id="IPR000742">
    <property type="entry name" value="EGF"/>
</dbReference>
<dbReference type="EMBL" id="BT060988">
    <property type="protein sequence ID" value="ACN25685.1"/>
    <property type="molecule type" value="mRNA"/>
</dbReference>
<dbReference type="GO" id="GO:0030247">
    <property type="term" value="F:polysaccharide binding"/>
    <property type="evidence" value="ECO:0007669"/>
    <property type="project" value="InterPro"/>
</dbReference>
<keyword evidence="2" id="KW-0723">Serine/threonine-protein kinase</keyword>
<evidence type="ECO:0000256" key="11">
    <source>
        <dbReference type="PROSITE-ProRule" id="PRU00076"/>
    </source>
</evidence>
<keyword evidence="4" id="KW-0808">Transferase</keyword>
<feature type="domain" description="EGF-like" evidence="16">
    <location>
        <begin position="315"/>
        <end position="354"/>
    </location>
</feature>
<dbReference type="SMART" id="SM00179">
    <property type="entry name" value="EGF_CA"/>
    <property type="match status" value="1"/>
</dbReference>
<dbReference type="PROSITE" id="PS00010">
    <property type="entry name" value="ASX_HYDROXYL"/>
    <property type="match status" value="1"/>
</dbReference>
<evidence type="ECO:0000256" key="4">
    <source>
        <dbReference type="ARBA" id="ARBA00022679"/>
    </source>
</evidence>
<protein>
    <submittedName>
        <fullName evidence="22">S-receptor kinase1</fullName>
    </submittedName>
    <submittedName>
        <fullName evidence="18">Wall-associated kinase</fullName>
    </submittedName>
</protein>
<dbReference type="CDD" id="cd00054">
    <property type="entry name" value="EGF_CA"/>
    <property type="match status" value="1"/>
</dbReference>
<dbReference type="InterPro" id="IPR000152">
    <property type="entry name" value="EGF-type_Asp/Asn_hydroxyl_site"/>
</dbReference>
<dbReference type="EMBL" id="KM974828">
    <property type="protein sequence ID" value="AIY68206.1"/>
    <property type="molecule type" value="Genomic_DNA"/>
</dbReference>
<dbReference type="eggNOG" id="ENOG502QQPF">
    <property type="taxonomic scope" value="Eukaryota"/>
</dbReference>
<keyword evidence="10" id="KW-0325">Glycoprotein</keyword>
<evidence type="ECO:0000256" key="7">
    <source>
        <dbReference type="ARBA" id="ARBA00022741"/>
    </source>
</evidence>
<evidence type="ECO:0000256" key="14">
    <source>
        <dbReference type="SAM" id="SignalP"/>
    </source>
</evidence>
<evidence type="ECO:0000256" key="2">
    <source>
        <dbReference type="ARBA" id="ARBA00022527"/>
    </source>
</evidence>
<dbReference type="SMART" id="SM00181">
    <property type="entry name" value="EGF"/>
    <property type="match status" value="2"/>
</dbReference>
<dbReference type="Proteomes" id="UP000007305">
    <property type="component" value="Chromosome 2"/>
</dbReference>
<keyword evidence="9 11" id="KW-1015">Disulfide bond</keyword>
<dbReference type="EnsemblPlants" id="Zm00001eb116160_T002">
    <property type="protein sequence ID" value="Zm00001eb116160_P002"/>
    <property type="gene ID" value="Zm00001eb116160"/>
</dbReference>
<dbReference type="GO" id="GO:0005886">
    <property type="term" value="C:plasma membrane"/>
    <property type="evidence" value="ECO:0000318"/>
    <property type="project" value="GO_Central"/>
</dbReference>
<keyword evidence="8 12" id="KW-0067">ATP-binding</keyword>
<feature type="binding site" evidence="12">
    <location>
        <position position="444"/>
    </location>
    <ligand>
        <name>ATP</name>
        <dbReference type="ChEBI" id="CHEBI:30616"/>
    </ligand>
</feature>
<dbReference type="PROSITE" id="PS00022">
    <property type="entry name" value="EGF_1"/>
    <property type="match status" value="1"/>
</dbReference>
<dbReference type="EMBL" id="KM974829">
    <property type="protein sequence ID" value="AIY68207.1"/>
    <property type="molecule type" value="Genomic_DNA"/>
</dbReference>
<dbReference type="PANTHER" id="PTHR27005">
    <property type="entry name" value="WALL-ASSOCIATED RECEPTOR KINASE-LIKE 21"/>
    <property type="match status" value="1"/>
</dbReference>
<feature type="signal peptide" evidence="14">
    <location>
        <begin position="1"/>
        <end position="21"/>
    </location>
</feature>
<evidence type="ECO:0000256" key="10">
    <source>
        <dbReference type="ARBA" id="ARBA00023180"/>
    </source>
</evidence>
<evidence type="ECO:0000313" key="17">
    <source>
        <dbReference type="EMBL" id="ACN25685.1"/>
    </source>
</evidence>
<dbReference type="IntAct" id="C0HF82">
    <property type="interactions" value="1"/>
</dbReference>
<feature type="transmembrane region" description="Helical" evidence="13">
    <location>
        <begin position="356"/>
        <end position="381"/>
    </location>
</feature>
<evidence type="ECO:0000313" key="19">
    <source>
        <dbReference type="EMBL" id="AIY68206.1"/>
    </source>
</evidence>
<dbReference type="KEGG" id="zma:100304375"/>
<proteinExistence type="evidence at protein level"/>
<dbReference type="Pfam" id="PF00069">
    <property type="entry name" value="Pkinase"/>
    <property type="match status" value="1"/>
</dbReference>
<dbReference type="Pfam" id="PF13947">
    <property type="entry name" value="GUB_WAK_bind"/>
    <property type="match status" value="1"/>
</dbReference>
<dbReference type="SMART" id="SM00220">
    <property type="entry name" value="S_TKc"/>
    <property type="match status" value="1"/>
</dbReference>
<keyword evidence="13" id="KW-0472">Membrane</keyword>
<dbReference type="OrthoDB" id="4062651at2759"/>
<keyword evidence="25" id="KW-1267">Proteomics identification</keyword>
<keyword evidence="13" id="KW-1133">Transmembrane helix</keyword>
<dbReference type="InterPro" id="IPR045274">
    <property type="entry name" value="WAK-like"/>
</dbReference>
<dbReference type="Gene3D" id="1.10.510.10">
    <property type="entry name" value="Transferase(Phosphotransferase) domain 1"/>
    <property type="match status" value="1"/>
</dbReference>
<dbReference type="GeneID" id="100304375"/>
<dbReference type="InterPro" id="IPR000719">
    <property type="entry name" value="Prot_kinase_dom"/>
</dbReference>
<dbReference type="GO" id="GO:0004674">
    <property type="term" value="F:protein serine/threonine kinase activity"/>
    <property type="evidence" value="ECO:0007669"/>
    <property type="project" value="UniProtKB-KW"/>
</dbReference>
<dbReference type="Gene3D" id="3.30.200.20">
    <property type="entry name" value="Phosphorylase Kinase, domain 1"/>
    <property type="match status" value="1"/>
</dbReference>
<evidence type="ECO:0000256" key="9">
    <source>
        <dbReference type="ARBA" id="ARBA00023157"/>
    </source>
</evidence>
<dbReference type="GO" id="GO:0005524">
    <property type="term" value="F:ATP binding"/>
    <property type="evidence" value="ECO:0007669"/>
    <property type="project" value="UniProtKB-UniRule"/>
</dbReference>
<keyword evidence="7 12" id="KW-0547">Nucleotide-binding</keyword>